<dbReference type="HOGENOM" id="CLU_3256699_0_0_6"/>
<reference evidence="1 2" key="1">
    <citation type="submission" date="2006-02" db="EMBL/GenBank/DDBJ databases">
        <authorList>
            <person name="Moran M.A."/>
            <person name="Kjelleberg S."/>
            <person name="Egan S."/>
            <person name="Saunders N."/>
            <person name="Thomas T."/>
            <person name="Ferriera S."/>
            <person name="Johnson J."/>
            <person name="Kravitz S."/>
            <person name="Halpern A."/>
            <person name="Remington K."/>
            <person name="Beeson K."/>
            <person name="Tran B."/>
            <person name="Rogers Y.-H."/>
            <person name="Friedman R."/>
            <person name="Venter J.C."/>
        </authorList>
    </citation>
    <scope>NUCLEOTIDE SEQUENCE [LARGE SCALE GENOMIC DNA]</scope>
    <source>
        <strain evidence="1 2">D2</strain>
    </source>
</reference>
<protein>
    <submittedName>
        <fullName evidence="1">Uncharacterized protein</fullName>
    </submittedName>
</protein>
<evidence type="ECO:0000313" key="1">
    <source>
        <dbReference type="EMBL" id="EAR27426.1"/>
    </source>
</evidence>
<dbReference type="STRING" id="87626.PTD2_15342"/>
<accession>A4CCY3</accession>
<dbReference type="AlphaFoldDB" id="A4CCY3"/>
<dbReference type="Proteomes" id="UP000006201">
    <property type="component" value="Unassembled WGS sequence"/>
</dbReference>
<name>A4CCY3_9GAMM</name>
<keyword evidence="2" id="KW-1185">Reference proteome</keyword>
<comment type="caution">
    <text evidence="1">The sequence shown here is derived from an EMBL/GenBank/DDBJ whole genome shotgun (WGS) entry which is preliminary data.</text>
</comment>
<organism evidence="1 2">
    <name type="scientific">Pseudoalteromonas tunicata D2</name>
    <dbReference type="NCBI Taxonomy" id="87626"/>
    <lineage>
        <taxon>Bacteria</taxon>
        <taxon>Pseudomonadati</taxon>
        <taxon>Pseudomonadota</taxon>
        <taxon>Gammaproteobacteria</taxon>
        <taxon>Alteromonadales</taxon>
        <taxon>Pseudoalteromonadaceae</taxon>
        <taxon>Pseudoalteromonas</taxon>
    </lineage>
</organism>
<evidence type="ECO:0000313" key="2">
    <source>
        <dbReference type="Proteomes" id="UP000006201"/>
    </source>
</evidence>
<dbReference type="EMBL" id="AAOH01000006">
    <property type="protein sequence ID" value="EAR27426.1"/>
    <property type="molecule type" value="Genomic_DNA"/>
</dbReference>
<sequence>MTTQIEILTQGNAAEVLAAIADKFNDLSEPMGAVAAVKTGHS</sequence>
<dbReference type="RefSeq" id="WP_009838688.1">
    <property type="nucleotide sequence ID" value="NZ_AAOH01000006.1"/>
</dbReference>
<proteinExistence type="predicted"/>
<gene>
    <name evidence="1" type="ORF">PTD2_15342</name>
</gene>